<dbReference type="GO" id="GO:0016020">
    <property type="term" value="C:membrane"/>
    <property type="evidence" value="ECO:0007669"/>
    <property type="project" value="InterPro"/>
</dbReference>
<dbReference type="Gene3D" id="2.120.10.30">
    <property type="entry name" value="TolB, C-terminal domain"/>
    <property type="match status" value="1"/>
</dbReference>
<dbReference type="Gene3D" id="3.10.100.10">
    <property type="entry name" value="Mannose-Binding Protein A, subunit A"/>
    <property type="match status" value="1"/>
</dbReference>
<dbReference type="SUPFAM" id="SSF50952">
    <property type="entry name" value="Soluble quinoprotein glucose dehydrogenase"/>
    <property type="match status" value="1"/>
</dbReference>
<dbReference type="Gene3D" id="2.150.10.10">
    <property type="entry name" value="Serralysin-like metalloprotease, C-terminal"/>
    <property type="match status" value="2"/>
</dbReference>
<dbReference type="InterPro" id="IPR025592">
    <property type="entry name" value="DUF4347"/>
</dbReference>
<keyword evidence="6" id="KW-1185">Reference proteome</keyword>
<dbReference type="Pfam" id="PF00353">
    <property type="entry name" value="HemolysinCabind"/>
    <property type="match status" value="2"/>
</dbReference>
<dbReference type="PANTHER" id="PTHR19328:SF13">
    <property type="entry name" value="HIPL1 PROTEIN"/>
    <property type="match status" value="1"/>
</dbReference>
<dbReference type="InterPro" id="IPR016187">
    <property type="entry name" value="CTDL_fold"/>
</dbReference>
<dbReference type="CDD" id="cd03603">
    <property type="entry name" value="CLECT_VCBS"/>
    <property type="match status" value="1"/>
</dbReference>
<dbReference type="Pfam" id="PF14252">
    <property type="entry name" value="DUF4347"/>
    <property type="match status" value="1"/>
</dbReference>
<sequence>MSANTTLIPDPSGTSSIAFVDSDVSQSDTLIQGLQADKVFLLNAQTSAIEQITQTLGQYQNLESVHIFSHGSENALQFANGYFSQANLSEYEDELAAWGKALSPNGDLLFYGCNLAAGGDQFIQQISQLTQADVAASDDITGHTSLDGNWDLERSIGSIEAAIAVDPATQASYQGQLKVIEGTADADGLLEGTAGDDILKGLGGIDALRGNGGVDLFVLGDENGGDYDQAGFSDYADILDFTIGEDQIQLNGVLGNYTFQTVGNNTWIYKGDASNGELVADIFNTNGADITGSIEFVDGDTPPPPPPPPTPGDTILGTAGSDGLLEGAAGDDTLKGLGGIDSLRGNAGADVFVLGDETGGFYDKVQFSDYADILDFMLGEDLIRLNGVAADYSFQTVGNNTWIYKGSPSNGELVADVFNTNGADITNGIEFVDGDTPPPEVSTFALKDSNTVFVNEAAGVATVTAVRTGGSQAQATVEYTLNELGENSATGDVDFIRPTFDGRPNTGQIVFAPGATEASFTITIINDTLSEGNETFAIGLQNPNGENTLGAPRTKLVTILDDDVAATISLSQATLNVAESNGVATVSVQRSGNIDTAASATYTINDGTATLGQDYGGTASGTINFAVGQTSQTVAISILDDVFVEANETFTLTLDGATNANLGAQLTTTISILDNDLELGNLARTTAVTGFVQPTTLDWTPDGRYMLVAEKGGLVKVVDNGVLRSTPLINISDQVNGTRDRGLLGLAIHPEFLSNPYVYLLYTYDPPETAGRTGLGGPDGNGNRPSRMVRVTVNPNTMVADPNSLVVMAGTNSTWEYTSSPTGNSTGNNSIAPSGIVNGTTITAPASEIEIGTQDNDPNRPGLQNQNIRDYLATDSESHSIGDLEFGADGYLYLTNGDGTSYNFVDPRTVRVQDVNNLSGKLLRIDPITGEGVATNPFYNGDGDSNQSKVFYSGLRNPFRFAFDPITNLPVIGDVGWNSFEEINTGPAGSNFGWPYIEGPNPTGGYRNLAQAIAFYNNGNRNNPGDAAAVLPLLPRSHGAPDNANAITVGDFYNSNTLMFGDVNNGTLYAATLDNNRQVTNVQVFDSGAQFVVDMKMGPDGKLYGVNLVSGSILRWEPDNTPPTTNTYNGNTYVVTNGLKSWEQAQAEAESLGGNLVTINDAAEETWLKQTFGGTERFWIGLTDRQIEGQYRWVSGEAVTYTNWAPGEPNNFGGDQDFGVMNFGATRQWDDDSTSTTGNVFRGIIEI</sequence>
<dbReference type="InterPro" id="IPR038081">
    <property type="entry name" value="CalX-like_sf"/>
</dbReference>
<dbReference type="Gene3D" id="2.60.40.2030">
    <property type="match status" value="2"/>
</dbReference>
<evidence type="ECO:0000256" key="2">
    <source>
        <dbReference type="ARBA" id="ARBA00022737"/>
    </source>
</evidence>
<dbReference type="InterPro" id="IPR012938">
    <property type="entry name" value="Glc/Sorbosone_DH"/>
</dbReference>
<keyword evidence="1" id="KW-0732">Signal</keyword>
<dbReference type="AlphaFoldDB" id="A0A929F6M9"/>
<name>A0A929F6M9_LEPEC</name>
<dbReference type="GO" id="GO:0005509">
    <property type="term" value="F:calcium ion binding"/>
    <property type="evidence" value="ECO:0007669"/>
    <property type="project" value="InterPro"/>
</dbReference>
<dbReference type="InterPro" id="IPR001304">
    <property type="entry name" value="C-type_lectin-like"/>
</dbReference>
<feature type="domain" description="C-type lectin" evidence="4">
    <location>
        <begin position="1128"/>
        <end position="1231"/>
    </location>
</feature>
<dbReference type="InterPro" id="IPR001343">
    <property type="entry name" value="Hemolysn_Ca-bd"/>
</dbReference>
<dbReference type="EMBL" id="JADEXP010000154">
    <property type="protein sequence ID" value="MBE9068270.1"/>
    <property type="molecule type" value="Genomic_DNA"/>
</dbReference>
<dbReference type="PANTHER" id="PTHR19328">
    <property type="entry name" value="HEDGEHOG-INTERACTING PROTEIN"/>
    <property type="match status" value="1"/>
</dbReference>
<dbReference type="Pfam" id="PF07995">
    <property type="entry name" value="GSDH"/>
    <property type="match status" value="2"/>
</dbReference>
<dbReference type="InterPro" id="IPR011042">
    <property type="entry name" value="6-blade_b-propeller_TolB-like"/>
</dbReference>
<keyword evidence="2" id="KW-0677">Repeat</keyword>
<keyword evidence="3" id="KW-0106">Calcium</keyword>
<dbReference type="InterPro" id="IPR011041">
    <property type="entry name" value="Quinoprot_gluc/sorb_DH_b-prop"/>
</dbReference>
<dbReference type="SUPFAM" id="SSF51120">
    <property type="entry name" value="beta-Roll"/>
    <property type="match status" value="2"/>
</dbReference>
<dbReference type="Pfam" id="PF00059">
    <property type="entry name" value="Lectin_C"/>
    <property type="match status" value="1"/>
</dbReference>
<dbReference type="RefSeq" id="WP_193994218.1">
    <property type="nucleotide sequence ID" value="NZ_JADEXP010000154.1"/>
</dbReference>
<dbReference type="InterPro" id="IPR034007">
    <property type="entry name" value="CTLD_bac"/>
</dbReference>
<evidence type="ECO:0000256" key="3">
    <source>
        <dbReference type="ARBA" id="ARBA00022837"/>
    </source>
</evidence>
<organism evidence="5 6">
    <name type="scientific">Leptolyngbya cf. ectocarpi LEGE 11479</name>
    <dbReference type="NCBI Taxonomy" id="1828722"/>
    <lineage>
        <taxon>Bacteria</taxon>
        <taxon>Bacillati</taxon>
        <taxon>Cyanobacteriota</taxon>
        <taxon>Cyanophyceae</taxon>
        <taxon>Leptolyngbyales</taxon>
        <taxon>Leptolyngbyaceae</taxon>
        <taxon>Leptolyngbya group</taxon>
        <taxon>Leptolyngbya</taxon>
    </lineage>
</organism>
<accession>A0A929F6M9</accession>
<comment type="caution">
    <text evidence="5">The sequence shown here is derived from an EMBL/GenBank/DDBJ whole genome shotgun (WGS) entry which is preliminary data.</text>
</comment>
<evidence type="ECO:0000313" key="5">
    <source>
        <dbReference type="EMBL" id="MBE9068270.1"/>
    </source>
</evidence>
<proteinExistence type="predicted"/>
<dbReference type="Proteomes" id="UP000615026">
    <property type="component" value="Unassembled WGS sequence"/>
</dbReference>
<dbReference type="SMART" id="SM00237">
    <property type="entry name" value="Calx_beta"/>
    <property type="match status" value="2"/>
</dbReference>
<dbReference type="Pfam" id="PF03160">
    <property type="entry name" value="Calx-beta"/>
    <property type="match status" value="1"/>
</dbReference>
<reference evidence="5" key="1">
    <citation type="submission" date="2020-10" db="EMBL/GenBank/DDBJ databases">
        <authorList>
            <person name="Castelo-Branco R."/>
            <person name="Eusebio N."/>
            <person name="Adriana R."/>
            <person name="Vieira A."/>
            <person name="Brugerolle De Fraissinette N."/>
            <person name="Rezende De Castro R."/>
            <person name="Schneider M.P."/>
            <person name="Vasconcelos V."/>
            <person name="Leao P.N."/>
        </authorList>
    </citation>
    <scope>NUCLEOTIDE SEQUENCE</scope>
    <source>
        <strain evidence="5">LEGE 11479</strain>
    </source>
</reference>
<protein>
    <submittedName>
        <fullName evidence="5">DUF4347 domain-containing protein</fullName>
    </submittedName>
</protein>
<dbReference type="PROSITE" id="PS50041">
    <property type="entry name" value="C_TYPE_LECTIN_2"/>
    <property type="match status" value="1"/>
</dbReference>
<dbReference type="GO" id="GO:0007154">
    <property type="term" value="P:cell communication"/>
    <property type="evidence" value="ECO:0007669"/>
    <property type="project" value="InterPro"/>
</dbReference>
<dbReference type="InterPro" id="IPR016186">
    <property type="entry name" value="C-type_lectin-like/link_sf"/>
</dbReference>
<dbReference type="SMART" id="SM00034">
    <property type="entry name" value="CLECT"/>
    <property type="match status" value="1"/>
</dbReference>
<dbReference type="InterPro" id="IPR003644">
    <property type="entry name" value="Calx_beta"/>
</dbReference>
<evidence type="ECO:0000259" key="4">
    <source>
        <dbReference type="PROSITE" id="PS50041"/>
    </source>
</evidence>
<evidence type="ECO:0000256" key="1">
    <source>
        <dbReference type="ARBA" id="ARBA00022729"/>
    </source>
</evidence>
<evidence type="ECO:0000313" key="6">
    <source>
        <dbReference type="Proteomes" id="UP000615026"/>
    </source>
</evidence>
<dbReference type="SUPFAM" id="SSF141072">
    <property type="entry name" value="CalX-like"/>
    <property type="match status" value="2"/>
</dbReference>
<dbReference type="InterPro" id="IPR011049">
    <property type="entry name" value="Serralysin-like_metalloprot_C"/>
</dbReference>
<gene>
    <name evidence="5" type="ORF">IQ260_16585</name>
</gene>
<dbReference type="SUPFAM" id="SSF56436">
    <property type="entry name" value="C-type lectin-like"/>
    <property type="match status" value="1"/>
</dbReference>